<feature type="non-terminal residue" evidence="1">
    <location>
        <position position="51"/>
    </location>
</feature>
<protein>
    <submittedName>
        <fullName evidence="1">Uncharacterized protein</fullName>
    </submittedName>
</protein>
<dbReference type="RefSeq" id="XP_002782671.1">
    <property type="nucleotide sequence ID" value="XM_002782625.1"/>
</dbReference>
<organism evidence="2">
    <name type="scientific">Perkinsus marinus (strain ATCC 50983 / TXsc)</name>
    <dbReference type="NCBI Taxonomy" id="423536"/>
    <lineage>
        <taxon>Eukaryota</taxon>
        <taxon>Sar</taxon>
        <taxon>Alveolata</taxon>
        <taxon>Perkinsozoa</taxon>
        <taxon>Perkinsea</taxon>
        <taxon>Perkinsida</taxon>
        <taxon>Perkinsidae</taxon>
        <taxon>Perkinsus</taxon>
    </lineage>
</organism>
<proteinExistence type="predicted"/>
<evidence type="ECO:0000313" key="1">
    <source>
        <dbReference type="EMBL" id="EER14466.1"/>
    </source>
</evidence>
<feature type="non-terminal residue" evidence="1">
    <location>
        <position position="1"/>
    </location>
</feature>
<dbReference type="AlphaFoldDB" id="C5KM47"/>
<gene>
    <name evidence="1" type="ORF">Pmar_PMAR021220</name>
</gene>
<evidence type="ECO:0000313" key="2">
    <source>
        <dbReference type="Proteomes" id="UP000007800"/>
    </source>
</evidence>
<dbReference type="GeneID" id="9044993"/>
<sequence>TAIDTAQSVYSTRSNRIRLRGVGDAVMEETKADVSATATAAGSATSSVSST</sequence>
<dbReference type="InParanoid" id="C5KM47"/>
<name>C5KM47_PERM5</name>
<dbReference type="Proteomes" id="UP000007800">
    <property type="component" value="Unassembled WGS sequence"/>
</dbReference>
<keyword evidence="2" id="KW-1185">Reference proteome</keyword>
<reference evidence="1 2" key="1">
    <citation type="submission" date="2008-07" db="EMBL/GenBank/DDBJ databases">
        <authorList>
            <person name="El-Sayed N."/>
            <person name="Caler E."/>
            <person name="Inman J."/>
            <person name="Amedeo P."/>
            <person name="Hass B."/>
            <person name="Wortman J."/>
        </authorList>
    </citation>
    <scope>NUCLEOTIDE SEQUENCE [LARGE SCALE GENOMIC DNA]</scope>
    <source>
        <strain evidence="2">ATCC 50983 / TXsc</strain>
    </source>
</reference>
<accession>C5KM47</accession>
<dbReference type="EMBL" id="GG674250">
    <property type="protein sequence ID" value="EER14466.1"/>
    <property type="molecule type" value="Genomic_DNA"/>
</dbReference>